<dbReference type="Proteomes" id="UP000199026">
    <property type="component" value="Unassembled WGS sequence"/>
</dbReference>
<proteinExistence type="predicted"/>
<evidence type="ECO:0000313" key="2">
    <source>
        <dbReference type="EMBL" id="SDY85805.1"/>
    </source>
</evidence>
<gene>
    <name evidence="2" type="ORF">SAMN05444486_10633</name>
</gene>
<evidence type="ECO:0008006" key="4">
    <source>
        <dbReference type="Google" id="ProtNLM"/>
    </source>
</evidence>
<keyword evidence="3" id="KW-1185">Reference proteome</keyword>
<name>A0A1H3NBE6_9RHOB</name>
<protein>
    <recommendedName>
        <fullName evidence="4">DinB-like domain-containing protein</fullName>
    </recommendedName>
</protein>
<keyword evidence="1" id="KW-0732">Signal</keyword>
<organism evidence="2 3">
    <name type="scientific">Lentibacter algarum</name>
    <dbReference type="NCBI Taxonomy" id="576131"/>
    <lineage>
        <taxon>Bacteria</taxon>
        <taxon>Pseudomonadati</taxon>
        <taxon>Pseudomonadota</taxon>
        <taxon>Alphaproteobacteria</taxon>
        <taxon>Rhodobacterales</taxon>
        <taxon>Roseobacteraceae</taxon>
        <taxon>Lentibacter</taxon>
    </lineage>
</organism>
<feature type="signal peptide" evidence="1">
    <location>
        <begin position="1"/>
        <end position="17"/>
    </location>
</feature>
<dbReference type="AlphaFoldDB" id="A0A1H3NBE6"/>
<dbReference type="GeneID" id="78125858"/>
<evidence type="ECO:0000256" key="1">
    <source>
        <dbReference type="SAM" id="SignalP"/>
    </source>
</evidence>
<feature type="chain" id="PRO_5011530163" description="DinB-like domain-containing protein" evidence="1">
    <location>
        <begin position="18"/>
        <end position="177"/>
    </location>
</feature>
<dbReference type="RefSeq" id="WP_245724481.1">
    <property type="nucleotide sequence ID" value="NZ_FNPR01000006.1"/>
</dbReference>
<evidence type="ECO:0000313" key="3">
    <source>
        <dbReference type="Proteomes" id="UP000199026"/>
    </source>
</evidence>
<accession>A0A1H3NBE6</accession>
<sequence>MIRLVLIVLLASSTATAQHNSHDHSASGQNMAVPKEPGQGAFASIAEIVALLRADPDTNWSRVDIAGLRQHLIDMDDLIMHAEASVEQVPNGVMFRVGLTGPGGEAVRRMVPAHAPALAIETGWSSVAEIGRNEVTWTVTSSDEVDVIRALGFFGLMAVGGHHQAHHLGMAAGKMVH</sequence>
<reference evidence="2 3" key="1">
    <citation type="submission" date="2016-10" db="EMBL/GenBank/DDBJ databases">
        <authorList>
            <person name="de Groot N.N."/>
        </authorList>
    </citation>
    <scope>NUCLEOTIDE SEQUENCE [LARGE SCALE GENOMIC DNA]</scope>
    <source>
        <strain evidence="2 3">DSM 24677</strain>
    </source>
</reference>
<dbReference type="EMBL" id="FNPR01000006">
    <property type="protein sequence ID" value="SDY85805.1"/>
    <property type="molecule type" value="Genomic_DNA"/>
</dbReference>